<dbReference type="InterPro" id="IPR036390">
    <property type="entry name" value="WH_DNA-bd_sf"/>
</dbReference>
<dbReference type="CDD" id="cd00038">
    <property type="entry name" value="CAP_ED"/>
    <property type="match status" value="1"/>
</dbReference>
<dbReference type="SUPFAM" id="SSF46785">
    <property type="entry name" value="Winged helix' DNA-binding domain"/>
    <property type="match status" value="1"/>
</dbReference>
<comment type="caution">
    <text evidence="6">The sequence shown here is derived from an EMBL/GenBank/DDBJ whole genome shotgun (WGS) entry which is preliminary data.</text>
</comment>
<organism evidence="6 7">
    <name type="scientific">Eubacterium album</name>
    <dbReference type="NCBI Taxonomy" id="2978477"/>
    <lineage>
        <taxon>Bacteria</taxon>
        <taxon>Bacillati</taxon>
        <taxon>Bacillota</taxon>
        <taxon>Clostridia</taxon>
        <taxon>Eubacteriales</taxon>
        <taxon>Eubacteriaceae</taxon>
        <taxon>Eubacterium</taxon>
    </lineage>
</organism>
<proteinExistence type="predicted"/>
<reference evidence="6" key="1">
    <citation type="submission" date="2022-09" db="EMBL/GenBank/DDBJ databases">
        <title>Eubacterium sp. LFL-14 isolated from human feces.</title>
        <authorList>
            <person name="Liu F."/>
        </authorList>
    </citation>
    <scope>NUCLEOTIDE SEQUENCE</scope>
    <source>
        <strain evidence="6">LFL-14</strain>
    </source>
</reference>
<evidence type="ECO:0000259" key="5">
    <source>
        <dbReference type="PROSITE" id="PS51063"/>
    </source>
</evidence>
<protein>
    <submittedName>
        <fullName evidence="6">Crp/Fnr family transcriptional regulator</fullName>
    </submittedName>
</protein>
<accession>A0ABT2M3M0</accession>
<dbReference type="RefSeq" id="WP_260978697.1">
    <property type="nucleotide sequence ID" value="NZ_JAODBU010000007.1"/>
</dbReference>
<dbReference type="EMBL" id="JAODBU010000007">
    <property type="protein sequence ID" value="MCT7399007.1"/>
    <property type="molecule type" value="Genomic_DNA"/>
</dbReference>
<evidence type="ECO:0000313" key="7">
    <source>
        <dbReference type="Proteomes" id="UP001431199"/>
    </source>
</evidence>
<keyword evidence="1" id="KW-0805">Transcription regulation</keyword>
<dbReference type="InterPro" id="IPR012318">
    <property type="entry name" value="HTH_CRP"/>
</dbReference>
<dbReference type="PROSITE" id="PS51063">
    <property type="entry name" value="HTH_CRP_2"/>
    <property type="match status" value="1"/>
</dbReference>
<dbReference type="InterPro" id="IPR018490">
    <property type="entry name" value="cNMP-bd_dom_sf"/>
</dbReference>
<evidence type="ECO:0000256" key="3">
    <source>
        <dbReference type="ARBA" id="ARBA00023163"/>
    </source>
</evidence>
<dbReference type="PROSITE" id="PS50042">
    <property type="entry name" value="CNMP_BINDING_3"/>
    <property type="match status" value="1"/>
</dbReference>
<evidence type="ECO:0000259" key="4">
    <source>
        <dbReference type="PROSITE" id="PS50042"/>
    </source>
</evidence>
<evidence type="ECO:0000256" key="1">
    <source>
        <dbReference type="ARBA" id="ARBA00023015"/>
    </source>
</evidence>
<dbReference type="SUPFAM" id="SSF51206">
    <property type="entry name" value="cAMP-binding domain-like"/>
    <property type="match status" value="1"/>
</dbReference>
<sequence length="222" mass="25020">MNYQLLSNSKLFKGMSEEEIKTMLSCLGAVTKKYKKGEDIYRVGESIQLFGMVIEGGVNIESDDLWGNKSILSHIEPGFIFGETYASIPGEALLVNAVATENTKILFLNAYRVLETCPNTCGHHEKLIKNLLQISAHKNLMLSRRILHTSSKSIRGRLLAYFSDQAKISGSYKFTIPFNRQQLADYLNVDRSAMSNELSKMKNDGIIEIDKNTFTLKEQLQV</sequence>
<keyword evidence="2" id="KW-0238">DNA-binding</keyword>
<keyword evidence="3" id="KW-0804">Transcription</keyword>
<evidence type="ECO:0000256" key="2">
    <source>
        <dbReference type="ARBA" id="ARBA00023125"/>
    </source>
</evidence>
<dbReference type="Pfam" id="PF13545">
    <property type="entry name" value="HTH_Crp_2"/>
    <property type="match status" value="1"/>
</dbReference>
<dbReference type="Proteomes" id="UP001431199">
    <property type="component" value="Unassembled WGS sequence"/>
</dbReference>
<dbReference type="InterPro" id="IPR014710">
    <property type="entry name" value="RmlC-like_jellyroll"/>
</dbReference>
<keyword evidence="7" id="KW-1185">Reference proteome</keyword>
<dbReference type="Pfam" id="PF00027">
    <property type="entry name" value="cNMP_binding"/>
    <property type="match status" value="1"/>
</dbReference>
<dbReference type="InterPro" id="IPR000595">
    <property type="entry name" value="cNMP-bd_dom"/>
</dbReference>
<evidence type="ECO:0000313" key="6">
    <source>
        <dbReference type="EMBL" id="MCT7399007.1"/>
    </source>
</evidence>
<name>A0ABT2M3M0_9FIRM</name>
<dbReference type="Gene3D" id="2.60.120.10">
    <property type="entry name" value="Jelly Rolls"/>
    <property type="match status" value="1"/>
</dbReference>
<gene>
    <name evidence="6" type="ORF">N5B56_07925</name>
</gene>
<feature type="domain" description="HTH crp-type" evidence="5">
    <location>
        <begin position="152"/>
        <end position="220"/>
    </location>
</feature>
<feature type="domain" description="Cyclic nucleotide-binding" evidence="4">
    <location>
        <begin position="11"/>
        <end position="109"/>
    </location>
</feature>